<evidence type="ECO:0000313" key="2">
    <source>
        <dbReference type="Proteomes" id="UP001198220"/>
    </source>
</evidence>
<protein>
    <submittedName>
        <fullName evidence="1">Uncharacterized protein</fullName>
    </submittedName>
</protein>
<dbReference type="AlphaFoldDB" id="A0AAE3A641"/>
<keyword evidence="2" id="KW-1185">Reference proteome</keyword>
<organism evidence="1 2">
    <name type="scientific">Hominiventricola filiformis</name>
    <dbReference type="NCBI Taxonomy" id="2885352"/>
    <lineage>
        <taxon>Bacteria</taxon>
        <taxon>Bacillati</taxon>
        <taxon>Bacillota</taxon>
        <taxon>Clostridia</taxon>
        <taxon>Lachnospirales</taxon>
        <taxon>Lachnospiraceae</taxon>
        <taxon>Hominiventricola</taxon>
    </lineage>
</organism>
<evidence type="ECO:0000313" key="1">
    <source>
        <dbReference type="EMBL" id="MCC2124948.1"/>
    </source>
</evidence>
<accession>A0AAE3A641</accession>
<name>A0AAE3A641_9FIRM</name>
<gene>
    <name evidence="1" type="ORF">LKD36_02010</name>
</gene>
<dbReference type="EMBL" id="JAJEPS010000001">
    <property type="protein sequence ID" value="MCC2124948.1"/>
    <property type="molecule type" value="Genomic_DNA"/>
</dbReference>
<comment type="caution">
    <text evidence="1">The sequence shown here is derived from an EMBL/GenBank/DDBJ whole genome shotgun (WGS) entry which is preliminary data.</text>
</comment>
<dbReference type="Proteomes" id="UP001198220">
    <property type="component" value="Unassembled WGS sequence"/>
</dbReference>
<dbReference type="RefSeq" id="WP_308458457.1">
    <property type="nucleotide sequence ID" value="NZ_JAJEPS010000001.1"/>
</dbReference>
<proteinExistence type="predicted"/>
<reference evidence="1 2" key="1">
    <citation type="submission" date="2021-10" db="EMBL/GenBank/DDBJ databases">
        <title>Anaerobic single-cell dispensing facilitates the cultivation of human gut bacteria.</title>
        <authorList>
            <person name="Afrizal A."/>
        </authorList>
    </citation>
    <scope>NUCLEOTIDE SEQUENCE [LARGE SCALE GENOMIC DNA]</scope>
    <source>
        <strain evidence="1 2">CLA-AA-H276</strain>
    </source>
</reference>
<sequence>MDSLYIMKVMKDIVSTIQKRFEKYDLIIADELGYISFDREAADLLCNR</sequence>